<evidence type="ECO:0000313" key="2">
    <source>
        <dbReference type="EMBL" id="MDP0589594.1"/>
    </source>
</evidence>
<organism evidence="2 3">
    <name type="scientific">Candidatus Endonucleibacter bathymodioli</name>
    <dbReference type="NCBI Taxonomy" id="539814"/>
    <lineage>
        <taxon>Bacteria</taxon>
        <taxon>Pseudomonadati</taxon>
        <taxon>Pseudomonadota</taxon>
        <taxon>Gammaproteobacteria</taxon>
        <taxon>Oceanospirillales</taxon>
        <taxon>Endozoicomonadaceae</taxon>
        <taxon>Candidatus Endonucleibacter</taxon>
    </lineage>
</organism>
<feature type="compositionally biased region" description="Basic and acidic residues" evidence="1">
    <location>
        <begin position="163"/>
        <end position="184"/>
    </location>
</feature>
<name>A0AA90NS90_9GAMM</name>
<proteinExistence type="predicted"/>
<gene>
    <name evidence="2" type="ORF">QS748_10555</name>
</gene>
<dbReference type="EMBL" id="JASXSV010000017">
    <property type="protein sequence ID" value="MDP0589594.1"/>
    <property type="molecule type" value="Genomic_DNA"/>
</dbReference>
<evidence type="ECO:0000313" key="3">
    <source>
        <dbReference type="Proteomes" id="UP001178148"/>
    </source>
</evidence>
<feature type="region of interest" description="Disordered" evidence="1">
    <location>
        <begin position="163"/>
        <end position="188"/>
    </location>
</feature>
<dbReference type="AlphaFoldDB" id="A0AA90NS90"/>
<protein>
    <submittedName>
        <fullName evidence="2">Uncharacterized protein</fullName>
    </submittedName>
</protein>
<comment type="caution">
    <text evidence="2">The sequence shown here is derived from an EMBL/GenBank/DDBJ whole genome shotgun (WGS) entry which is preliminary data.</text>
</comment>
<keyword evidence="3" id="KW-1185">Reference proteome</keyword>
<dbReference type="Proteomes" id="UP001178148">
    <property type="component" value="Unassembled WGS sequence"/>
</dbReference>
<reference evidence="2 3" key="1">
    <citation type="journal article" date="2023" name="bioRxiv">
        <title>An intranuclear bacterial parasite of deep-sea mussels expresses apoptosis inhibitors acquired from its host.</title>
        <authorList>
            <person name="Gonzalez Porras M.A."/>
            <person name="Assie A."/>
            <person name="Tietjen M."/>
            <person name="Violette M."/>
            <person name="Kleiner M."/>
            <person name="Gruber-Vodicka H."/>
            <person name="Dubilier N."/>
            <person name="Leisch N."/>
        </authorList>
    </citation>
    <scope>NUCLEOTIDE SEQUENCE [LARGE SCALE GENOMIC DNA]</scope>
    <source>
        <strain evidence="2">IAP13</strain>
    </source>
</reference>
<evidence type="ECO:0000256" key="1">
    <source>
        <dbReference type="SAM" id="MobiDB-lite"/>
    </source>
</evidence>
<sequence length="430" mass="48977">MKWKNRNKAGLFNEAVSPQPCSLLNILLTPYTAPAISDTPPMAQFPVLEALVNWSMHNADSNISKLLDDSKRWCEQDPAIAKESQENEIRKNDQIFFCYLHTNLKTEWYEGSKYYLGLKTRELTANLLDNAIIKNVICEFTTVEQLVAACKYGKNDLNAMHNKREQQERLSPEKRAQNKKEQQKGEFSQADMDEYLQEGMAENIKDSLFGKMAVGISHVFNAIKSNFITTPTKQEKSRKVVVDWIKLVQKNHLKIKDGAQNESIELVMTTLEALDEQYVGGSLTIADALATLVKQRLDTKTKGEAFTLLTGLECKSNEQQETCYSDPVTPCNKSTHKDINNNVYENQKYGMGVAKIDNVLHEPDFEQQSRNTDTSADQCDDHYLHQDWLSIETEDDIGFLLKQKTTKKQVKIRAVKTGYFTLALAKAWDL</sequence>
<accession>A0AA90NS90</accession>